<protein>
    <submittedName>
        <fullName evidence="1">Uncharacterized protein</fullName>
    </submittedName>
</protein>
<dbReference type="AlphaFoldDB" id="A0A5K7SB97"/>
<name>A0A5K7SB97_9BACT</name>
<evidence type="ECO:0000313" key="1">
    <source>
        <dbReference type="EMBL" id="BBE18848.1"/>
    </source>
</evidence>
<proteinExistence type="predicted"/>
<dbReference type="Proteomes" id="UP001193389">
    <property type="component" value="Chromosome"/>
</dbReference>
<accession>A0A5K7SB97</accession>
<sequence length="46" mass="5538">MWWVSLYKLFHDYLALVQKYKNPVQNLITENRISVLLFDISQIAPK</sequence>
<evidence type="ECO:0000313" key="2">
    <source>
        <dbReference type="Proteomes" id="UP001193389"/>
    </source>
</evidence>
<dbReference type="EMBL" id="AP018694">
    <property type="protein sequence ID" value="BBE18848.1"/>
    <property type="molecule type" value="Genomic_DNA"/>
</dbReference>
<organism evidence="1 2">
    <name type="scientific">Aquipluma nitroreducens</name>
    <dbReference type="NCBI Taxonomy" id="2010828"/>
    <lineage>
        <taxon>Bacteria</taxon>
        <taxon>Pseudomonadati</taxon>
        <taxon>Bacteroidota</taxon>
        <taxon>Bacteroidia</taxon>
        <taxon>Marinilabiliales</taxon>
        <taxon>Prolixibacteraceae</taxon>
        <taxon>Aquipluma</taxon>
    </lineage>
</organism>
<dbReference type="KEGG" id="anf:AQPE_3018"/>
<keyword evidence="2" id="KW-1185">Reference proteome</keyword>
<gene>
    <name evidence="1" type="ORF">AQPE_3018</name>
</gene>
<reference evidence="1" key="1">
    <citation type="journal article" date="2020" name="Int. J. Syst. Evol. Microbiol.">
        <title>Aquipluma nitroreducens gen. nov. sp. nov., a novel facultatively anaerobic bacterium isolated from a freshwater lake.</title>
        <authorList>
            <person name="Watanabe M."/>
            <person name="Kojima H."/>
            <person name="Fukui M."/>
        </authorList>
    </citation>
    <scope>NUCLEOTIDE SEQUENCE</scope>
    <source>
        <strain evidence="1">MeG22</strain>
    </source>
</reference>